<gene>
    <name evidence="1" type="ORF">NTEN_LOCUS14870</name>
</gene>
<dbReference type="AlphaFoldDB" id="A0A6H5H1P0"/>
<protein>
    <submittedName>
        <fullName evidence="1">Uncharacterized protein</fullName>
    </submittedName>
</protein>
<reference evidence="1 2" key="1">
    <citation type="submission" date="2020-02" db="EMBL/GenBank/DDBJ databases">
        <authorList>
            <person name="Ferguson B K."/>
        </authorList>
    </citation>
    <scope>NUCLEOTIDE SEQUENCE [LARGE SCALE GENOMIC DNA]</scope>
</reference>
<evidence type="ECO:0000313" key="2">
    <source>
        <dbReference type="Proteomes" id="UP000479000"/>
    </source>
</evidence>
<sequence>MYFYFHIYRVNWSIGIVLKSRIGTELPKKLFYFHIYRVNGSIGIVLKSRIGTELQKKLFLVHMYSESLPEQVSVCPCARLWGVESESAIKIFCPSAVRRTPYAVRRTPYAVRRTPYAVRRPGMEVVFLRTRHWFRKWSKTDTCSGTESEYNSNTAVSSSEIVNNRNVGTCVSQLFNRTALEPGRSRQSEIESYCKPLTGNVEPRDRARKSRETVTRHDISYGCRADQNLKLWKKSKALPKKSTINRHARVVHTTCMLLRALNRALHTRLKRPADRLAEKWKRPYTQVLGWIRVRIEIAIIKAVSLRLRGARRKAQYLGMDDGAALPVMIWGIKISKSYYVLSAHLVWLRLKGGPIFNGAGDDESISHFAMVVWAGQGCGGKRSARQGQKKIPTYLDSPKSIDQSKIDRSVQNRLIWRLQRSNQ</sequence>
<accession>A0A6H5H1P0</accession>
<name>A0A6H5H1P0_9HEMI</name>
<organism evidence="1 2">
    <name type="scientific">Nesidiocoris tenuis</name>
    <dbReference type="NCBI Taxonomy" id="355587"/>
    <lineage>
        <taxon>Eukaryota</taxon>
        <taxon>Metazoa</taxon>
        <taxon>Ecdysozoa</taxon>
        <taxon>Arthropoda</taxon>
        <taxon>Hexapoda</taxon>
        <taxon>Insecta</taxon>
        <taxon>Pterygota</taxon>
        <taxon>Neoptera</taxon>
        <taxon>Paraneoptera</taxon>
        <taxon>Hemiptera</taxon>
        <taxon>Heteroptera</taxon>
        <taxon>Panheteroptera</taxon>
        <taxon>Cimicomorpha</taxon>
        <taxon>Miridae</taxon>
        <taxon>Dicyphina</taxon>
        <taxon>Nesidiocoris</taxon>
    </lineage>
</organism>
<dbReference type="EMBL" id="CADCXU010022224">
    <property type="protein sequence ID" value="CAB0009770.1"/>
    <property type="molecule type" value="Genomic_DNA"/>
</dbReference>
<proteinExistence type="predicted"/>
<keyword evidence="2" id="KW-1185">Reference proteome</keyword>
<dbReference type="OrthoDB" id="6226069at2759"/>
<feature type="non-terminal residue" evidence="1">
    <location>
        <position position="423"/>
    </location>
</feature>
<dbReference type="Proteomes" id="UP000479000">
    <property type="component" value="Unassembled WGS sequence"/>
</dbReference>
<evidence type="ECO:0000313" key="1">
    <source>
        <dbReference type="EMBL" id="CAB0009770.1"/>
    </source>
</evidence>